<dbReference type="Pfam" id="PF08327">
    <property type="entry name" value="AHSA1"/>
    <property type="match status" value="1"/>
</dbReference>
<accession>A0ABT1YQP5</accession>
<sequence>MENAELKYEFYIDATIEKVWDALVSPEGTRKTFFGCVIRSTFEEGAPYEYVGPGNDGDETIHVYGSILKYEIHKEMSCTEHPGPSYRENHAQLETRVTFTLETVGNCTKLKLVNDQWPANHPSYSNASQSWPMILSNVKTYAETGKTLDFGW</sequence>
<proteinExistence type="inferred from homology"/>
<dbReference type="CDD" id="cd08893">
    <property type="entry name" value="SRPBCC_CalC_Aha1-like_GntR-HTH"/>
    <property type="match status" value="1"/>
</dbReference>
<dbReference type="Proteomes" id="UP001300012">
    <property type="component" value="Unassembled WGS sequence"/>
</dbReference>
<protein>
    <submittedName>
        <fullName evidence="3">SRPBCC family protein</fullName>
    </submittedName>
</protein>
<evidence type="ECO:0000259" key="2">
    <source>
        <dbReference type="Pfam" id="PF08327"/>
    </source>
</evidence>
<comment type="similarity">
    <text evidence="1">Belongs to the AHA1 family.</text>
</comment>
<evidence type="ECO:0000313" key="4">
    <source>
        <dbReference type="Proteomes" id="UP001300012"/>
    </source>
</evidence>
<gene>
    <name evidence="3" type="ORF">NV381_27980</name>
</gene>
<name>A0ABT1YQP5_9BACL</name>
<reference evidence="3 4" key="1">
    <citation type="submission" date="2022-08" db="EMBL/GenBank/DDBJ databases">
        <title>Paenibacillus endoradicis sp. nov., Paenibacillus radicibacter sp. nov and Paenibacillus pararadicis sp. nov., three cold-adapted plant growth-promoting bacteria isolated from root of Larix gmelinii in Great Khingan.</title>
        <authorList>
            <person name="Xue H."/>
        </authorList>
    </citation>
    <scope>NUCLEOTIDE SEQUENCE [LARGE SCALE GENOMIC DNA]</scope>
    <source>
        <strain evidence="3 4">N5-1-1-5</strain>
    </source>
</reference>
<dbReference type="SUPFAM" id="SSF55961">
    <property type="entry name" value="Bet v1-like"/>
    <property type="match status" value="1"/>
</dbReference>
<organism evidence="3 4">
    <name type="scientific">Paenibacillus radicis</name>
    <name type="common">ex Xue et al. 2023</name>
    <dbReference type="NCBI Taxonomy" id="2972489"/>
    <lineage>
        <taxon>Bacteria</taxon>
        <taxon>Bacillati</taxon>
        <taxon>Bacillota</taxon>
        <taxon>Bacilli</taxon>
        <taxon>Bacillales</taxon>
        <taxon>Paenibacillaceae</taxon>
        <taxon>Paenibacillus</taxon>
    </lineage>
</organism>
<dbReference type="Gene3D" id="3.30.530.20">
    <property type="match status" value="1"/>
</dbReference>
<evidence type="ECO:0000256" key="1">
    <source>
        <dbReference type="ARBA" id="ARBA00006817"/>
    </source>
</evidence>
<dbReference type="InterPro" id="IPR013538">
    <property type="entry name" value="ASHA1/2-like_C"/>
</dbReference>
<dbReference type="InterPro" id="IPR023393">
    <property type="entry name" value="START-like_dom_sf"/>
</dbReference>
<keyword evidence="4" id="KW-1185">Reference proteome</keyword>
<comment type="caution">
    <text evidence="3">The sequence shown here is derived from an EMBL/GenBank/DDBJ whole genome shotgun (WGS) entry which is preliminary data.</text>
</comment>
<evidence type="ECO:0000313" key="3">
    <source>
        <dbReference type="EMBL" id="MCR8635045.1"/>
    </source>
</evidence>
<dbReference type="RefSeq" id="WP_258216593.1">
    <property type="nucleotide sequence ID" value="NZ_JANQBD010000024.1"/>
</dbReference>
<dbReference type="EMBL" id="JANQBD010000024">
    <property type="protein sequence ID" value="MCR8635045.1"/>
    <property type="molecule type" value="Genomic_DNA"/>
</dbReference>
<feature type="domain" description="Activator of Hsp90 ATPase homologue 1/2-like C-terminal" evidence="2">
    <location>
        <begin position="13"/>
        <end position="142"/>
    </location>
</feature>